<reference evidence="6 7" key="1">
    <citation type="submission" date="2015-01" db="EMBL/GenBank/DDBJ databases">
        <title>Genome sequence of Mycobacterium llatzerense and Mycobacterium immunogenum recovered from brain abscess.</title>
        <authorList>
            <person name="Greninger A.L."/>
            <person name="Langelier C."/>
            <person name="Cunningham G."/>
            <person name="Chiu C.Y."/>
            <person name="Miller S."/>
        </authorList>
    </citation>
    <scope>NUCLEOTIDE SEQUENCE [LARGE SCALE GENOMIC DNA]</scope>
    <source>
        <strain evidence="6 7">CLUC14</strain>
    </source>
</reference>
<keyword evidence="7" id="KW-1185">Reference proteome</keyword>
<evidence type="ECO:0000256" key="1">
    <source>
        <dbReference type="ARBA" id="ARBA00004141"/>
    </source>
</evidence>
<organism evidence="6 7">
    <name type="scientific">Mycolicibacterium llatzerense</name>
    <dbReference type="NCBI Taxonomy" id="280871"/>
    <lineage>
        <taxon>Bacteria</taxon>
        <taxon>Bacillati</taxon>
        <taxon>Actinomycetota</taxon>
        <taxon>Actinomycetes</taxon>
        <taxon>Mycobacteriales</taxon>
        <taxon>Mycobacteriaceae</taxon>
        <taxon>Mycolicibacterium</taxon>
    </lineage>
</organism>
<feature type="transmembrane region" description="Helical" evidence="5">
    <location>
        <begin position="68"/>
        <end position="86"/>
    </location>
</feature>
<name>A0A0D1L919_9MYCO</name>
<dbReference type="STRING" id="280871.TL10_08580"/>
<dbReference type="Proteomes" id="UP000032221">
    <property type="component" value="Unassembled WGS sequence"/>
</dbReference>
<evidence type="ECO:0000256" key="5">
    <source>
        <dbReference type="SAM" id="Phobius"/>
    </source>
</evidence>
<dbReference type="Pfam" id="PF13564">
    <property type="entry name" value="DoxX_2"/>
    <property type="match status" value="1"/>
</dbReference>
<evidence type="ECO:0000256" key="4">
    <source>
        <dbReference type="ARBA" id="ARBA00023136"/>
    </source>
</evidence>
<keyword evidence="3 5" id="KW-1133">Transmembrane helix</keyword>
<protein>
    <submittedName>
        <fullName evidence="6">Membrane protein</fullName>
    </submittedName>
</protein>
<comment type="caution">
    <text evidence="6">The sequence shown here is derived from an EMBL/GenBank/DDBJ whole genome shotgun (WGS) entry which is preliminary data.</text>
</comment>
<proteinExistence type="predicted"/>
<dbReference type="GO" id="GO:0016020">
    <property type="term" value="C:membrane"/>
    <property type="evidence" value="ECO:0007669"/>
    <property type="project" value="UniProtKB-SubCell"/>
</dbReference>
<feature type="transmembrane region" description="Helical" evidence="5">
    <location>
        <begin position="45"/>
        <end position="62"/>
    </location>
</feature>
<feature type="transmembrane region" description="Helical" evidence="5">
    <location>
        <begin position="6"/>
        <end position="24"/>
    </location>
</feature>
<dbReference type="InterPro" id="IPR032808">
    <property type="entry name" value="DoxX"/>
</dbReference>
<keyword evidence="2 5" id="KW-0812">Transmembrane</keyword>
<dbReference type="PATRIC" id="fig|280871.6.peg.1774"/>
<evidence type="ECO:0000313" key="6">
    <source>
        <dbReference type="EMBL" id="KIU17390.1"/>
    </source>
</evidence>
<feature type="transmembrane region" description="Helical" evidence="5">
    <location>
        <begin position="98"/>
        <end position="118"/>
    </location>
</feature>
<dbReference type="AlphaFoldDB" id="A0A0D1L919"/>
<evidence type="ECO:0000256" key="2">
    <source>
        <dbReference type="ARBA" id="ARBA00022692"/>
    </source>
</evidence>
<evidence type="ECO:0000256" key="3">
    <source>
        <dbReference type="ARBA" id="ARBA00022989"/>
    </source>
</evidence>
<evidence type="ECO:0000313" key="7">
    <source>
        <dbReference type="Proteomes" id="UP000032221"/>
    </source>
</evidence>
<dbReference type="EMBL" id="JXST01000009">
    <property type="protein sequence ID" value="KIU17390.1"/>
    <property type="molecule type" value="Genomic_DNA"/>
</dbReference>
<sequence length="119" mass="13115">MTGIPHYWWPTALLAAVLFGDALMSIRPPQFIRGCLEGVKLPQDWWWVLIVVKLLAVAGLVAGLKYPGIGVAANVGVIVYFVCAAYAHYRADFLKQEFWLNCLGMLGLSVGVFVLSYVV</sequence>
<comment type="subcellular location">
    <subcellularLocation>
        <location evidence="1">Membrane</location>
        <topology evidence="1">Multi-pass membrane protein</topology>
    </subcellularLocation>
</comment>
<gene>
    <name evidence="6" type="ORF">TL10_08580</name>
</gene>
<accession>A0A0D1L919</accession>
<keyword evidence="4 5" id="KW-0472">Membrane</keyword>